<comment type="caution">
    <text evidence="13">The sequence shown here is derived from an EMBL/GenBank/DDBJ whole genome shotgun (WGS) entry which is preliminary data.</text>
</comment>
<feature type="transmembrane region" description="Helical" evidence="11">
    <location>
        <begin position="272"/>
        <end position="290"/>
    </location>
</feature>
<evidence type="ECO:0000256" key="3">
    <source>
        <dbReference type="ARBA" id="ARBA00007931"/>
    </source>
</evidence>
<feature type="transmembrane region" description="Helical" evidence="11">
    <location>
        <begin position="319"/>
        <end position="338"/>
    </location>
</feature>
<reference evidence="13" key="2">
    <citation type="journal article" date="2021" name="PeerJ">
        <title>Extensive microbial diversity within the chicken gut microbiome revealed by metagenomics and culture.</title>
        <authorList>
            <person name="Gilroy R."/>
            <person name="Ravi A."/>
            <person name="Getino M."/>
            <person name="Pursley I."/>
            <person name="Horton D.L."/>
            <person name="Alikhan N.F."/>
            <person name="Baker D."/>
            <person name="Gharbi K."/>
            <person name="Hall N."/>
            <person name="Watson M."/>
            <person name="Adriaenssens E.M."/>
            <person name="Foster-Nyarko E."/>
            <person name="Jarju S."/>
            <person name="Secka A."/>
            <person name="Antonio M."/>
            <person name="Oren A."/>
            <person name="Chaudhuri R.R."/>
            <person name="La Ragione R."/>
            <person name="Hildebrand F."/>
            <person name="Pallen M.J."/>
        </authorList>
    </citation>
    <scope>NUCLEOTIDE SEQUENCE</scope>
    <source>
        <strain evidence="13">ChiSxjej2B14-6234</strain>
    </source>
</reference>
<protein>
    <submittedName>
        <fullName evidence="13">Site-2 protease family protein</fullName>
    </submittedName>
</protein>
<keyword evidence="4 13" id="KW-0645">Protease</keyword>
<evidence type="ECO:0000256" key="5">
    <source>
        <dbReference type="ARBA" id="ARBA00022692"/>
    </source>
</evidence>
<reference evidence="13" key="1">
    <citation type="submission" date="2020-10" db="EMBL/GenBank/DDBJ databases">
        <authorList>
            <person name="Gilroy R."/>
        </authorList>
    </citation>
    <scope>NUCLEOTIDE SEQUENCE</scope>
    <source>
        <strain evidence="13">ChiSxjej2B14-6234</strain>
    </source>
</reference>
<evidence type="ECO:0000256" key="11">
    <source>
        <dbReference type="SAM" id="Phobius"/>
    </source>
</evidence>
<evidence type="ECO:0000313" key="13">
    <source>
        <dbReference type="EMBL" id="HIQ72447.1"/>
    </source>
</evidence>
<dbReference type="SUPFAM" id="SSF50156">
    <property type="entry name" value="PDZ domain-like"/>
    <property type="match status" value="1"/>
</dbReference>
<accession>A0A9D0ZB51</accession>
<dbReference type="CDD" id="cd06163">
    <property type="entry name" value="S2P-M50_PDZ_RseP-like"/>
    <property type="match status" value="1"/>
</dbReference>
<evidence type="ECO:0000256" key="2">
    <source>
        <dbReference type="ARBA" id="ARBA00004141"/>
    </source>
</evidence>
<keyword evidence="6" id="KW-0378">Hydrolase</keyword>
<gene>
    <name evidence="13" type="ORF">IAB73_09615</name>
</gene>
<keyword evidence="9" id="KW-0482">Metalloprotease</keyword>
<dbReference type="InterPro" id="IPR004387">
    <property type="entry name" value="Pept_M50_Zn"/>
</dbReference>
<comment type="similarity">
    <text evidence="3">Belongs to the peptidase M50B family.</text>
</comment>
<proteinExistence type="inferred from homology"/>
<dbReference type="PROSITE" id="PS50106">
    <property type="entry name" value="PDZ"/>
    <property type="match status" value="1"/>
</dbReference>
<keyword evidence="8 11" id="KW-1133">Transmembrane helix</keyword>
<evidence type="ECO:0000256" key="4">
    <source>
        <dbReference type="ARBA" id="ARBA00022670"/>
    </source>
</evidence>
<dbReference type="Pfam" id="PF02163">
    <property type="entry name" value="Peptidase_M50"/>
    <property type="match status" value="1"/>
</dbReference>
<dbReference type="PANTHER" id="PTHR42837">
    <property type="entry name" value="REGULATOR OF SIGMA-E PROTEASE RSEP"/>
    <property type="match status" value="1"/>
</dbReference>
<evidence type="ECO:0000256" key="9">
    <source>
        <dbReference type="ARBA" id="ARBA00023049"/>
    </source>
</evidence>
<evidence type="ECO:0000256" key="10">
    <source>
        <dbReference type="ARBA" id="ARBA00023136"/>
    </source>
</evidence>
<evidence type="ECO:0000256" key="8">
    <source>
        <dbReference type="ARBA" id="ARBA00022989"/>
    </source>
</evidence>
<name>A0A9D0ZB51_9FIRM</name>
<evidence type="ECO:0000313" key="14">
    <source>
        <dbReference type="Proteomes" id="UP000886887"/>
    </source>
</evidence>
<dbReference type="InterPro" id="IPR008915">
    <property type="entry name" value="Peptidase_M50"/>
</dbReference>
<evidence type="ECO:0000256" key="6">
    <source>
        <dbReference type="ARBA" id="ARBA00022801"/>
    </source>
</evidence>
<dbReference type="SMART" id="SM00228">
    <property type="entry name" value="PDZ"/>
    <property type="match status" value="1"/>
</dbReference>
<feature type="domain" description="PDZ" evidence="12">
    <location>
        <begin position="129"/>
        <end position="183"/>
    </location>
</feature>
<feature type="transmembrane region" description="Helical" evidence="11">
    <location>
        <begin position="105"/>
        <end position="127"/>
    </location>
</feature>
<keyword evidence="10 11" id="KW-0472">Membrane</keyword>
<sequence length="346" mass="37417">MFLIISTIFYVLLALLLLGVLVTVHEAGHFLVARLCGIQVMEFSIGMGPKLFSHKGKRGTIYSLRVLPVGGYCKFYGEDEDVDDPRAYNKQAVWKRFLSVLAGPVMNFVAGFVIVLVFVFAIGEYYLQVQEVTPDMPAAQAGLLAGDVLVGVDGLAVSDPQAVSNAVANSNGQPVTLTVMRADGYADIVVTPQTGEEPGTYAIGILYGSARVRLPFWESVQVSANWCVSVVQEVWRALVGLVTRGEGADEIAGPVGTIDVIQQQTRVGGLDVYLKLAALISLNLGLMNLLPIPALDGSRLIFFLIEAVRRKPVNPNVEGAIHMAGFALLMLVVVVFTYQDILRIFT</sequence>
<keyword evidence="7" id="KW-0862">Zinc</keyword>
<dbReference type="EMBL" id="DVFJ01000036">
    <property type="protein sequence ID" value="HIQ72447.1"/>
    <property type="molecule type" value="Genomic_DNA"/>
</dbReference>
<keyword evidence="5 11" id="KW-0812">Transmembrane</keyword>
<evidence type="ECO:0000256" key="1">
    <source>
        <dbReference type="ARBA" id="ARBA00001947"/>
    </source>
</evidence>
<dbReference type="GO" id="GO:0016020">
    <property type="term" value="C:membrane"/>
    <property type="evidence" value="ECO:0007669"/>
    <property type="project" value="UniProtKB-SubCell"/>
</dbReference>
<evidence type="ECO:0000256" key="7">
    <source>
        <dbReference type="ARBA" id="ARBA00022833"/>
    </source>
</evidence>
<organism evidence="13 14">
    <name type="scientific">Candidatus Onthenecus intestinigallinarum</name>
    <dbReference type="NCBI Taxonomy" id="2840875"/>
    <lineage>
        <taxon>Bacteria</taxon>
        <taxon>Bacillati</taxon>
        <taxon>Bacillota</taxon>
        <taxon>Clostridia</taxon>
        <taxon>Eubacteriales</taxon>
        <taxon>Candidatus Onthenecus</taxon>
    </lineage>
</organism>
<dbReference type="PANTHER" id="PTHR42837:SF2">
    <property type="entry name" value="MEMBRANE METALLOPROTEASE ARASP2, CHLOROPLASTIC-RELATED"/>
    <property type="match status" value="1"/>
</dbReference>
<dbReference type="InterPro" id="IPR001478">
    <property type="entry name" value="PDZ"/>
</dbReference>
<evidence type="ECO:0000259" key="12">
    <source>
        <dbReference type="PROSITE" id="PS50106"/>
    </source>
</evidence>
<dbReference type="Pfam" id="PF17820">
    <property type="entry name" value="PDZ_6"/>
    <property type="match status" value="1"/>
</dbReference>
<dbReference type="Gene3D" id="2.30.42.10">
    <property type="match status" value="1"/>
</dbReference>
<dbReference type="GO" id="GO:0006508">
    <property type="term" value="P:proteolysis"/>
    <property type="evidence" value="ECO:0007669"/>
    <property type="project" value="UniProtKB-KW"/>
</dbReference>
<dbReference type="InterPro" id="IPR036034">
    <property type="entry name" value="PDZ_sf"/>
</dbReference>
<dbReference type="InterPro" id="IPR041489">
    <property type="entry name" value="PDZ_6"/>
</dbReference>
<comment type="cofactor">
    <cofactor evidence="1">
        <name>Zn(2+)</name>
        <dbReference type="ChEBI" id="CHEBI:29105"/>
    </cofactor>
</comment>
<dbReference type="AlphaFoldDB" id="A0A9D0ZB51"/>
<dbReference type="Proteomes" id="UP000886887">
    <property type="component" value="Unassembled WGS sequence"/>
</dbReference>
<dbReference type="GO" id="GO:0004222">
    <property type="term" value="F:metalloendopeptidase activity"/>
    <property type="evidence" value="ECO:0007669"/>
    <property type="project" value="InterPro"/>
</dbReference>
<comment type="subcellular location">
    <subcellularLocation>
        <location evidence="2">Membrane</location>
        <topology evidence="2">Multi-pass membrane protein</topology>
    </subcellularLocation>
</comment>